<sequence length="213" mass="24465">MLRYVYAADLHKFPKLRDTMFRDRAEQFANRLGWEVTVDENGHERDEYDDLNPLYVIWERADGSHGGSMRFLPTSGNTMINDHFLHLTDGVRIESPFIWECTRFCLAPDADRRVTAGLVLGAGEVMLHFDLSHFVGVFDPRMERIYRLLGVVPDVIGRKGEGDAEIGVGLWEFDETARPRVQGRAKVTRKDSLDWFRRAFNIHNPLQCALALA</sequence>
<protein>
    <recommendedName>
        <fullName evidence="6">Acyl-homoserine-lactone synthase</fullName>
        <ecNumber evidence="6">2.3.1.184</ecNumber>
    </recommendedName>
    <alternativeName>
        <fullName evidence="6">Autoinducer synthesis protein</fullName>
    </alternativeName>
</protein>
<dbReference type="Proteomes" id="UP000436822">
    <property type="component" value="Unassembled WGS sequence"/>
</dbReference>
<proteinExistence type="inferred from homology"/>
<dbReference type="EC" id="2.3.1.184" evidence="6"/>
<dbReference type="RefSeq" id="WP_159804243.1">
    <property type="nucleotide sequence ID" value="NZ_BLJE01000001.1"/>
</dbReference>
<comment type="similarity">
    <text evidence="5 6">Belongs to the autoinducer synthase family.</text>
</comment>
<dbReference type="GO" id="GO:0061579">
    <property type="term" value="F:N-acyl homoserine lactone synthase activity"/>
    <property type="evidence" value="ECO:0007669"/>
    <property type="project" value="UniProtKB-UniRule"/>
</dbReference>
<dbReference type="PANTHER" id="PTHR39322:SF1">
    <property type="entry name" value="ISOVALERYL-HOMOSERINE LACTONE SYNTHASE"/>
    <property type="match status" value="1"/>
</dbReference>
<dbReference type="PRINTS" id="PR01549">
    <property type="entry name" value="AUTOINDCRSYN"/>
</dbReference>
<keyword evidence="2 6" id="KW-0808">Transferase</keyword>
<dbReference type="EMBL" id="BLJE01000001">
    <property type="protein sequence ID" value="GFE63296.1"/>
    <property type="molecule type" value="Genomic_DNA"/>
</dbReference>
<dbReference type="Gene3D" id="3.40.630.30">
    <property type="match status" value="1"/>
</dbReference>
<reference evidence="7 8" key="1">
    <citation type="submission" date="2019-12" db="EMBL/GenBank/DDBJ databases">
        <title>Litoreibacter badius sp. nov., a novel bacteriochlorophyll a-containing bacterium in the genus Litoreibacter.</title>
        <authorList>
            <person name="Kanamuro M."/>
            <person name="Takabe Y."/>
            <person name="Mori K."/>
            <person name="Takaichi S."/>
            <person name="Hanada S."/>
        </authorList>
    </citation>
    <scope>NUCLEOTIDE SEQUENCE [LARGE SCALE GENOMIC DNA]</scope>
    <source>
        <strain evidence="7 8">K6</strain>
    </source>
</reference>
<evidence type="ECO:0000256" key="5">
    <source>
        <dbReference type="PROSITE-ProRule" id="PRU00533"/>
    </source>
</evidence>
<name>A0A6N6JAY4_9RHOB</name>
<gene>
    <name evidence="7" type="ORF">KIN_03700</name>
</gene>
<keyword evidence="4 5" id="KW-0071">Autoinducer synthesis</keyword>
<dbReference type="PROSITE" id="PS51187">
    <property type="entry name" value="AUTOINDUCER_SYNTH_2"/>
    <property type="match status" value="1"/>
</dbReference>
<organism evidence="7 8">
    <name type="scientific">Litoreibacter roseus</name>
    <dbReference type="NCBI Taxonomy" id="2601869"/>
    <lineage>
        <taxon>Bacteria</taxon>
        <taxon>Pseudomonadati</taxon>
        <taxon>Pseudomonadota</taxon>
        <taxon>Alphaproteobacteria</taxon>
        <taxon>Rhodobacterales</taxon>
        <taxon>Roseobacteraceae</taxon>
        <taxon>Litoreibacter</taxon>
    </lineage>
</organism>
<comment type="caution">
    <text evidence="7">The sequence shown here is derived from an EMBL/GenBank/DDBJ whole genome shotgun (WGS) entry which is preliminary data.</text>
</comment>
<keyword evidence="1 5" id="KW-0673">Quorum sensing</keyword>
<comment type="catalytic activity">
    <reaction evidence="6">
        <text>a fatty acyl-[ACP] + S-adenosyl-L-methionine = an N-acyl-L-homoserine lactone + S-methyl-5'-thioadenosine + holo-[ACP] + H(+)</text>
        <dbReference type="Rhea" id="RHEA:10096"/>
        <dbReference type="Rhea" id="RHEA-COMP:9685"/>
        <dbReference type="Rhea" id="RHEA-COMP:14125"/>
        <dbReference type="ChEBI" id="CHEBI:15378"/>
        <dbReference type="ChEBI" id="CHEBI:17509"/>
        <dbReference type="ChEBI" id="CHEBI:55474"/>
        <dbReference type="ChEBI" id="CHEBI:59789"/>
        <dbReference type="ChEBI" id="CHEBI:64479"/>
        <dbReference type="ChEBI" id="CHEBI:138651"/>
        <dbReference type="EC" id="2.3.1.184"/>
    </reaction>
</comment>
<accession>A0A6N6JAY4</accession>
<dbReference type="PANTHER" id="PTHR39322">
    <property type="entry name" value="ACYL-HOMOSERINE-LACTONE SYNTHASE"/>
    <property type="match status" value="1"/>
</dbReference>
<dbReference type="Pfam" id="PF00765">
    <property type="entry name" value="Autoind_synth"/>
    <property type="match status" value="1"/>
</dbReference>
<evidence type="ECO:0000256" key="2">
    <source>
        <dbReference type="ARBA" id="ARBA00022679"/>
    </source>
</evidence>
<dbReference type="SUPFAM" id="SSF55729">
    <property type="entry name" value="Acyl-CoA N-acyltransferases (Nat)"/>
    <property type="match status" value="1"/>
</dbReference>
<dbReference type="GO" id="GO:0007165">
    <property type="term" value="P:signal transduction"/>
    <property type="evidence" value="ECO:0007669"/>
    <property type="project" value="TreeGrafter"/>
</dbReference>
<dbReference type="InterPro" id="IPR001690">
    <property type="entry name" value="Autoind_synthase"/>
</dbReference>
<dbReference type="InterPro" id="IPR016181">
    <property type="entry name" value="Acyl_CoA_acyltransferase"/>
</dbReference>
<keyword evidence="3 6" id="KW-0949">S-adenosyl-L-methionine</keyword>
<evidence type="ECO:0000313" key="7">
    <source>
        <dbReference type="EMBL" id="GFE63296.1"/>
    </source>
</evidence>
<dbReference type="GO" id="GO:0009372">
    <property type="term" value="P:quorum sensing"/>
    <property type="evidence" value="ECO:0007669"/>
    <property type="project" value="UniProtKB-UniRule"/>
</dbReference>
<evidence type="ECO:0000256" key="4">
    <source>
        <dbReference type="ARBA" id="ARBA00022929"/>
    </source>
</evidence>
<evidence type="ECO:0000256" key="3">
    <source>
        <dbReference type="ARBA" id="ARBA00022691"/>
    </source>
</evidence>
<evidence type="ECO:0000256" key="1">
    <source>
        <dbReference type="ARBA" id="ARBA00022654"/>
    </source>
</evidence>
<evidence type="ECO:0000313" key="8">
    <source>
        <dbReference type="Proteomes" id="UP000436822"/>
    </source>
</evidence>
<dbReference type="OrthoDB" id="6169313at2"/>
<keyword evidence="8" id="KW-1185">Reference proteome</keyword>
<dbReference type="AlphaFoldDB" id="A0A6N6JAY4"/>
<evidence type="ECO:0000256" key="6">
    <source>
        <dbReference type="RuleBase" id="RU361135"/>
    </source>
</evidence>